<dbReference type="EMBL" id="MQWD01000001">
    <property type="protein sequence ID" value="PAP77242.1"/>
    <property type="molecule type" value="Genomic_DNA"/>
</dbReference>
<dbReference type="SMART" id="SM00028">
    <property type="entry name" value="TPR"/>
    <property type="match status" value="4"/>
</dbReference>
<keyword evidence="4 5" id="KW-0067">ATP-binding</keyword>
<keyword evidence="3" id="KW-0418">Kinase</keyword>
<reference evidence="8 9" key="1">
    <citation type="submission" date="2016-11" db="EMBL/GenBank/DDBJ databases">
        <title>Study of marine rhodopsin-containing bacteria.</title>
        <authorList>
            <person name="Yoshizawa S."/>
            <person name="Kumagai Y."/>
            <person name="Kogure K."/>
        </authorList>
    </citation>
    <scope>NUCLEOTIDE SEQUENCE [LARGE SCALE GENOMIC DNA]</scope>
    <source>
        <strain evidence="8 9">SAORIC-28</strain>
    </source>
</reference>
<dbReference type="Pfam" id="PF00069">
    <property type="entry name" value="Pkinase"/>
    <property type="match status" value="1"/>
</dbReference>
<evidence type="ECO:0000256" key="5">
    <source>
        <dbReference type="PROSITE-ProRule" id="PRU10141"/>
    </source>
</evidence>
<dbReference type="PROSITE" id="PS50011">
    <property type="entry name" value="PROTEIN_KINASE_DOM"/>
    <property type="match status" value="1"/>
</dbReference>
<gene>
    <name evidence="8" type="ORF">BSZ37_12765</name>
</gene>
<accession>A0A271J173</accession>
<feature type="transmembrane region" description="Helical" evidence="6">
    <location>
        <begin position="384"/>
        <end position="408"/>
    </location>
</feature>
<dbReference type="AlphaFoldDB" id="A0A271J173"/>
<name>A0A271J173_9BACT</name>
<dbReference type="Proteomes" id="UP000216339">
    <property type="component" value="Unassembled WGS sequence"/>
</dbReference>
<evidence type="ECO:0000313" key="9">
    <source>
        <dbReference type="Proteomes" id="UP000216339"/>
    </source>
</evidence>
<dbReference type="RefSeq" id="WP_095510907.1">
    <property type="nucleotide sequence ID" value="NZ_MQWD01000001.1"/>
</dbReference>
<dbReference type="Gene3D" id="1.10.510.10">
    <property type="entry name" value="Transferase(Phosphotransferase) domain 1"/>
    <property type="match status" value="1"/>
</dbReference>
<dbReference type="InterPro" id="IPR019734">
    <property type="entry name" value="TPR_rpt"/>
</dbReference>
<dbReference type="SUPFAM" id="SSF56112">
    <property type="entry name" value="Protein kinase-like (PK-like)"/>
    <property type="match status" value="1"/>
</dbReference>
<evidence type="ECO:0000313" key="8">
    <source>
        <dbReference type="EMBL" id="PAP77242.1"/>
    </source>
</evidence>
<evidence type="ECO:0000256" key="6">
    <source>
        <dbReference type="SAM" id="Phobius"/>
    </source>
</evidence>
<dbReference type="OrthoDB" id="1522248at2"/>
<dbReference type="GO" id="GO:0004674">
    <property type="term" value="F:protein serine/threonine kinase activity"/>
    <property type="evidence" value="ECO:0007669"/>
    <property type="project" value="TreeGrafter"/>
</dbReference>
<dbReference type="InterPro" id="IPR011990">
    <property type="entry name" value="TPR-like_helical_dom_sf"/>
</dbReference>
<evidence type="ECO:0000256" key="4">
    <source>
        <dbReference type="ARBA" id="ARBA00022840"/>
    </source>
</evidence>
<feature type="domain" description="Protein kinase" evidence="7">
    <location>
        <begin position="87"/>
        <end position="356"/>
    </location>
</feature>
<dbReference type="InterPro" id="IPR011009">
    <property type="entry name" value="Kinase-like_dom_sf"/>
</dbReference>
<keyword evidence="2 5" id="KW-0547">Nucleotide-binding</keyword>
<evidence type="ECO:0000256" key="3">
    <source>
        <dbReference type="ARBA" id="ARBA00022777"/>
    </source>
</evidence>
<evidence type="ECO:0000256" key="1">
    <source>
        <dbReference type="ARBA" id="ARBA00022679"/>
    </source>
</evidence>
<feature type="binding site" evidence="5">
    <location>
        <position position="118"/>
    </location>
    <ligand>
        <name>ATP</name>
        <dbReference type="ChEBI" id="CHEBI:30616"/>
    </ligand>
</feature>
<sequence length="893" mass="93555">MPPTDWDRLHHLFDAAVDLTPEDRAALLAAACPHEPAVRAEVEALLASYDAEPDFLEAPAARVTLGDGGPGGPDGHALARGDRVGPYRVVREVGVGGMGRVYLAERADGAFRQAVALKVARRRGDVERRLRRFEGEREILARLDHPHIARLVDGGATADGRLYFAMEYVEGGLPITEYCGAHGLGLDARLALFADVCAAVQHAHQALVIHRDLTPANVLVSARGAVKLLDFGVAKRLGGGGGLTTGGPAPMTLAYASPEQVAGRPVTTATDVYALGVLLYELVAGRRPFEGADPAALVRTVAEGAPPPPSAALRARGDAALARRVEGDLDLIVGRASHRDPARRYASAAALADDLARWRGRLPVAARPDSVGYRARTFVRRHRWAVAGAAGLAVVVLAFGVAMAALAARLGEEAARAARERDAAEEVTGLLVRLFEAGDVRDTPGGDTLRVADLLAQGEAQILPGLRDQPVVHARLAHALGRVHAARSRYDRARPLFRDALETLGPLGGPDAAAVLADLGRLERDLGDNGAAERRLRAAAALYGGAGGRPGDRARALADLGGVVADTAEAFRHFRRALAVAGPSAGARAYVLRALGDRRMFVGDRGGALAAWRAARAALGETPPGHALVHGLRAREAGALLQLDRHAEAAGRFRALVADARAVYGDSTVPVARAYDQLGIALALGGDHGSAERAFRAALARWRAAGAGRHHDAASALRNVGRALQLQGRPREALPLLEEARALMAGVDTSRVFAAGIDDQIGLVLVEVGRTAEGVRRLRRAVAVERAAVAAGQWSPVRLADAELRLATALLAAGRPAEAHDLALGALEAFEADLAEGHPRVAQARVALGAALAGLGRPDEAGAHLAASLGPYARWGLADPVLLDHARRARARL</sequence>
<dbReference type="Gene3D" id="3.30.200.20">
    <property type="entry name" value="Phosphorylase Kinase, domain 1"/>
    <property type="match status" value="1"/>
</dbReference>
<dbReference type="SUPFAM" id="SSF48452">
    <property type="entry name" value="TPR-like"/>
    <property type="match status" value="3"/>
</dbReference>
<dbReference type="InterPro" id="IPR017441">
    <property type="entry name" value="Protein_kinase_ATP_BS"/>
</dbReference>
<dbReference type="GO" id="GO:0005524">
    <property type="term" value="F:ATP binding"/>
    <property type="evidence" value="ECO:0007669"/>
    <property type="project" value="UniProtKB-UniRule"/>
</dbReference>
<proteinExistence type="predicted"/>
<dbReference type="PROSITE" id="PS00107">
    <property type="entry name" value="PROTEIN_KINASE_ATP"/>
    <property type="match status" value="1"/>
</dbReference>
<keyword evidence="6" id="KW-0472">Membrane</keyword>
<dbReference type="PROSITE" id="PS00109">
    <property type="entry name" value="PROTEIN_KINASE_TYR"/>
    <property type="match status" value="1"/>
</dbReference>
<dbReference type="InterPro" id="IPR000719">
    <property type="entry name" value="Prot_kinase_dom"/>
</dbReference>
<keyword evidence="9" id="KW-1185">Reference proteome</keyword>
<protein>
    <recommendedName>
        <fullName evidence="7">Protein kinase domain-containing protein</fullName>
    </recommendedName>
</protein>
<dbReference type="Pfam" id="PF13424">
    <property type="entry name" value="TPR_12"/>
    <property type="match status" value="2"/>
</dbReference>
<dbReference type="InterPro" id="IPR008266">
    <property type="entry name" value="Tyr_kinase_AS"/>
</dbReference>
<evidence type="ECO:0000259" key="7">
    <source>
        <dbReference type="PROSITE" id="PS50011"/>
    </source>
</evidence>
<organism evidence="8 9">
    <name type="scientific">Rubrivirga marina</name>
    <dbReference type="NCBI Taxonomy" id="1196024"/>
    <lineage>
        <taxon>Bacteria</taxon>
        <taxon>Pseudomonadati</taxon>
        <taxon>Rhodothermota</taxon>
        <taxon>Rhodothermia</taxon>
        <taxon>Rhodothermales</taxon>
        <taxon>Rubricoccaceae</taxon>
        <taxon>Rubrivirga</taxon>
    </lineage>
</organism>
<keyword evidence="6" id="KW-0812">Transmembrane</keyword>
<dbReference type="Gene3D" id="1.25.40.10">
    <property type="entry name" value="Tetratricopeptide repeat domain"/>
    <property type="match status" value="3"/>
</dbReference>
<keyword evidence="1" id="KW-0808">Transferase</keyword>
<evidence type="ECO:0000256" key="2">
    <source>
        <dbReference type="ARBA" id="ARBA00022741"/>
    </source>
</evidence>
<dbReference type="CDD" id="cd14014">
    <property type="entry name" value="STKc_PknB_like"/>
    <property type="match status" value="1"/>
</dbReference>
<comment type="caution">
    <text evidence="8">The sequence shown here is derived from an EMBL/GenBank/DDBJ whole genome shotgun (WGS) entry which is preliminary data.</text>
</comment>
<dbReference type="PANTHER" id="PTHR43289">
    <property type="entry name" value="MITOGEN-ACTIVATED PROTEIN KINASE KINASE KINASE 20-RELATED"/>
    <property type="match status" value="1"/>
</dbReference>
<keyword evidence="6" id="KW-1133">Transmembrane helix</keyword>
<dbReference type="PANTHER" id="PTHR43289:SF34">
    <property type="entry name" value="SERINE_THREONINE-PROTEIN KINASE YBDM-RELATED"/>
    <property type="match status" value="1"/>
</dbReference>